<proteinExistence type="predicted"/>
<evidence type="ECO:0000313" key="3">
    <source>
        <dbReference type="Proteomes" id="UP001472677"/>
    </source>
</evidence>
<name>A0ABR2F7C5_9ROSI</name>
<keyword evidence="3" id="KW-1185">Reference proteome</keyword>
<dbReference type="EMBL" id="JBBPBM010000008">
    <property type="protein sequence ID" value="KAK8572915.1"/>
    <property type="molecule type" value="Genomic_DNA"/>
</dbReference>
<feature type="region of interest" description="Disordered" evidence="1">
    <location>
        <begin position="1"/>
        <end position="30"/>
    </location>
</feature>
<organism evidence="2 3">
    <name type="scientific">Hibiscus sabdariffa</name>
    <name type="common">roselle</name>
    <dbReference type="NCBI Taxonomy" id="183260"/>
    <lineage>
        <taxon>Eukaryota</taxon>
        <taxon>Viridiplantae</taxon>
        <taxon>Streptophyta</taxon>
        <taxon>Embryophyta</taxon>
        <taxon>Tracheophyta</taxon>
        <taxon>Spermatophyta</taxon>
        <taxon>Magnoliopsida</taxon>
        <taxon>eudicotyledons</taxon>
        <taxon>Gunneridae</taxon>
        <taxon>Pentapetalae</taxon>
        <taxon>rosids</taxon>
        <taxon>malvids</taxon>
        <taxon>Malvales</taxon>
        <taxon>Malvaceae</taxon>
        <taxon>Malvoideae</taxon>
        <taxon>Hibiscus</taxon>
    </lineage>
</organism>
<protein>
    <submittedName>
        <fullName evidence="2">Uncharacterized protein</fullName>
    </submittedName>
</protein>
<gene>
    <name evidence="2" type="ORF">V6N12_028955</name>
</gene>
<evidence type="ECO:0000313" key="2">
    <source>
        <dbReference type="EMBL" id="KAK8572915.1"/>
    </source>
</evidence>
<evidence type="ECO:0000256" key="1">
    <source>
        <dbReference type="SAM" id="MobiDB-lite"/>
    </source>
</evidence>
<reference evidence="2 3" key="1">
    <citation type="journal article" date="2024" name="G3 (Bethesda)">
        <title>Genome assembly of Hibiscus sabdariffa L. provides insights into metabolisms of medicinal natural products.</title>
        <authorList>
            <person name="Kim T."/>
        </authorList>
    </citation>
    <scope>NUCLEOTIDE SEQUENCE [LARGE SCALE GENOMIC DNA]</scope>
    <source>
        <strain evidence="2">TK-2024</strain>
        <tissue evidence="2">Old leaves</tissue>
    </source>
</reference>
<accession>A0ABR2F7C5</accession>
<comment type="caution">
    <text evidence="2">The sequence shown here is derived from an EMBL/GenBank/DDBJ whole genome shotgun (WGS) entry which is preliminary data.</text>
</comment>
<dbReference type="Proteomes" id="UP001472677">
    <property type="component" value="Unassembled WGS sequence"/>
</dbReference>
<sequence length="143" mass="14527">MSKDSRSVDSSMSGSFGGRPSKGYGSGKTPTATVGSGNLVLVAVMSISTTSGNRNKGVDSYVVVDGTEALEKSTPTVVDKGKVSYADVAVKGICDYGISLNGGGLDNDSMDTCGAASNAPTVEQPVGNVKDNIFMLPPWLAVV</sequence>